<dbReference type="Proteomes" id="UP000219546">
    <property type="component" value="Unassembled WGS sequence"/>
</dbReference>
<protein>
    <submittedName>
        <fullName evidence="3">Microcystin degradation protein MlrC</fullName>
    </submittedName>
</protein>
<reference evidence="3 4" key="1">
    <citation type="submission" date="2017-08" db="EMBL/GenBank/DDBJ databases">
        <authorList>
            <person name="de Groot N.N."/>
        </authorList>
    </citation>
    <scope>NUCLEOTIDE SEQUENCE [LARGE SCALE GENOMIC DNA]</scope>
    <source>
        <strain evidence="3 4">JC228</strain>
    </source>
</reference>
<dbReference type="InterPro" id="IPR009197">
    <property type="entry name" value="MlrC"/>
</dbReference>
<evidence type="ECO:0000313" key="3">
    <source>
        <dbReference type="EMBL" id="SNX67190.1"/>
    </source>
</evidence>
<dbReference type="Pfam" id="PF07364">
    <property type="entry name" value="DUF1485"/>
    <property type="match status" value="1"/>
</dbReference>
<dbReference type="RefSeq" id="WP_097157009.1">
    <property type="nucleotide sequence ID" value="NZ_JBEPMQ010000003.1"/>
</dbReference>
<sequence>MRILIGQIAHETNTFSNVKTDKKAFSLWGWDTGETITTKHHSVRNYLGGMIAQAEELGIEIIPTFATFAYPSGVITKETYEALKLELLNGIQNAKDYDAICLALHGAGVTETTEDLEGDLLKEIRKIAGYEVPVVITLDLHANVTQTMVSEADAILGNHLYPHTDSYEIGIEAVNVAQKIVENGLKPTMHLIKLPLAIPTSTTNLSPAKDVNDRCFEWEKNSRLIDCTFYHGFPYTNISDFGVSVLATSLNDPEIARDAAQDVASYIWEQKEAFFIKQPSPKEAIAQALQHHGHPVVLNETSDNPGGGTPGDGTYLLRALIEEKVEKACFGFIYDPEVVDIAFRAGVGANIEVVLGGKTDQLHGEPIPLIAYVKCLTDGNFIQSSPMGKGGQVNLGRSVRLQSGGVDIIVCSVRSQTLDEQIFLLHGIDVSAYKIVALKSSQHFRAGFEPISSKIITVDSPGLTTLDFTAFQYTNLRKNIYPITEVSQESIRVITG</sequence>
<organism evidence="3 4">
    <name type="scientific">Bacillus oleivorans</name>
    <dbReference type="NCBI Taxonomy" id="1448271"/>
    <lineage>
        <taxon>Bacteria</taxon>
        <taxon>Bacillati</taxon>
        <taxon>Bacillota</taxon>
        <taxon>Bacilli</taxon>
        <taxon>Bacillales</taxon>
        <taxon>Bacillaceae</taxon>
        <taxon>Bacillus</taxon>
    </lineage>
</organism>
<feature type="domain" description="Microcystin LR degradation protein MlrC C-terminal" evidence="1">
    <location>
        <begin position="299"/>
        <end position="475"/>
    </location>
</feature>
<gene>
    <name evidence="3" type="ORF">SAMN05877753_101507</name>
</gene>
<dbReference type="InterPro" id="IPR010799">
    <property type="entry name" value="MlrC_C"/>
</dbReference>
<evidence type="ECO:0000259" key="2">
    <source>
        <dbReference type="Pfam" id="PF07364"/>
    </source>
</evidence>
<feature type="domain" description="Microcystin LR degradation protein MlrC N-terminal" evidence="2">
    <location>
        <begin position="2"/>
        <end position="289"/>
    </location>
</feature>
<dbReference type="AlphaFoldDB" id="A0A285CI50"/>
<proteinExistence type="predicted"/>
<keyword evidence="4" id="KW-1185">Reference proteome</keyword>
<evidence type="ECO:0000259" key="1">
    <source>
        <dbReference type="Pfam" id="PF07171"/>
    </source>
</evidence>
<dbReference type="Pfam" id="PF07171">
    <property type="entry name" value="MlrC_C"/>
    <property type="match status" value="1"/>
</dbReference>
<dbReference type="EMBL" id="OAOP01000001">
    <property type="protein sequence ID" value="SNX67190.1"/>
    <property type="molecule type" value="Genomic_DNA"/>
</dbReference>
<dbReference type="PIRSF" id="PIRSF012702">
    <property type="entry name" value="UCP012702"/>
    <property type="match status" value="1"/>
</dbReference>
<dbReference type="InterPro" id="IPR015995">
    <property type="entry name" value="MlrC_N"/>
</dbReference>
<dbReference type="OrthoDB" id="9815420at2"/>
<name>A0A285CI50_9BACI</name>
<evidence type="ECO:0000313" key="4">
    <source>
        <dbReference type="Proteomes" id="UP000219546"/>
    </source>
</evidence>
<accession>A0A285CI50</accession>